<dbReference type="KEGG" id="tpep:A0127_10140"/>
<dbReference type="Gene3D" id="3.40.50.150">
    <property type="entry name" value="Vaccinia Virus protein VP39"/>
    <property type="match status" value="1"/>
</dbReference>
<dbReference type="OrthoDB" id="1018at2157"/>
<gene>
    <name evidence="2" type="ORF">A0127_10140</name>
</gene>
<dbReference type="GO" id="GO:0008168">
    <property type="term" value="F:methyltransferase activity"/>
    <property type="evidence" value="ECO:0007669"/>
    <property type="project" value="UniProtKB-KW"/>
</dbReference>
<dbReference type="GeneID" id="27140910"/>
<dbReference type="Proteomes" id="UP000073604">
    <property type="component" value="Plasmid unnamed"/>
</dbReference>
<evidence type="ECO:0000313" key="3">
    <source>
        <dbReference type="Proteomes" id="UP000073604"/>
    </source>
</evidence>
<evidence type="ECO:0000259" key="1">
    <source>
        <dbReference type="Pfam" id="PF13847"/>
    </source>
</evidence>
<name>A0A142CXT6_9EURY</name>
<dbReference type="InterPro" id="IPR029063">
    <property type="entry name" value="SAM-dependent_MTases_sf"/>
</dbReference>
<keyword evidence="2" id="KW-0489">Methyltransferase</keyword>
<geneLocation type="plasmid" evidence="3"/>
<reference evidence="3" key="1">
    <citation type="submission" date="2016-03" db="EMBL/GenBank/DDBJ databases">
        <authorList>
            <person name="Oger P.M."/>
        </authorList>
    </citation>
    <scope>NUCLEOTIDE SEQUENCE [LARGE SCALE GENOMIC DNA]</scope>
    <source>
        <strain evidence="3">OG-1</strain>
        <plasmid evidence="3">Plasmid</plasmid>
    </source>
</reference>
<dbReference type="EMBL" id="CP014751">
    <property type="protein sequence ID" value="AMQ19588.1"/>
    <property type="molecule type" value="Genomic_DNA"/>
</dbReference>
<proteinExistence type="predicted"/>
<keyword evidence="3" id="KW-1185">Reference proteome</keyword>
<protein>
    <submittedName>
        <fullName evidence="2">Methyltransferase</fullName>
    </submittedName>
</protein>
<keyword evidence="2" id="KW-0808">Transferase</keyword>
<dbReference type="AlphaFoldDB" id="A0A142CXT6"/>
<dbReference type="RefSeq" id="WP_062390956.1">
    <property type="nucleotide sequence ID" value="NZ_CP014751.1"/>
</dbReference>
<organism evidence="2 3">
    <name type="scientific">Thermococcus peptonophilus</name>
    <dbReference type="NCBI Taxonomy" id="53952"/>
    <lineage>
        <taxon>Archaea</taxon>
        <taxon>Methanobacteriati</taxon>
        <taxon>Methanobacteriota</taxon>
        <taxon>Thermococci</taxon>
        <taxon>Thermococcales</taxon>
        <taxon>Thermococcaceae</taxon>
        <taxon>Thermococcus</taxon>
    </lineage>
</organism>
<keyword evidence="2" id="KW-0614">Plasmid</keyword>
<dbReference type="Pfam" id="PF13847">
    <property type="entry name" value="Methyltransf_31"/>
    <property type="match status" value="1"/>
</dbReference>
<sequence>MIPTLDEVRLFLRRLGFEESSLRELIEQIEYFEMEAPERDDIVRDYLRDECIDKMIWEIVKEVLRLGKGRVKLLDVAAGSGFFTERIKRKLEERGVKVDVYGLDITPSMLKRLRDKGITPIWGVAERIGDSIRIANEYYGLEVPEKFDIVISTLAFHHFLNPEDVLRSIRDVLGDGGRVIIVDVLKHSHEEFRESLKDTHTGFSLDEIQEMGSKVFREIDARPIGLHCEVDGVVVGLYKAVFSRAKT</sequence>
<dbReference type="CDD" id="cd02440">
    <property type="entry name" value="AdoMet_MTases"/>
    <property type="match status" value="1"/>
</dbReference>
<accession>A0A142CXT6</accession>
<dbReference type="InterPro" id="IPR025714">
    <property type="entry name" value="Methyltranfer_dom"/>
</dbReference>
<dbReference type="GO" id="GO:0032259">
    <property type="term" value="P:methylation"/>
    <property type="evidence" value="ECO:0007669"/>
    <property type="project" value="UniProtKB-KW"/>
</dbReference>
<dbReference type="PANTHER" id="PTHR43861:SF1">
    <property type="entry name" value="TRANS-ACONITATE 2-METHYLTRANSFERASE"/>
    <property type="match status" value="1"/>
</dbReference>
<feature type="domain" description="Methyltransferase" evidence="1">
    <location>
        <begin position="71"/>
        <end position="201"/>
    </location>
</feature>
<evidence type="ECO:0000313" key="2">
    <source>
        <dbReference type="EMBL" id="AMQ19588.1"/>
    </source>
</evidence>
<dbReference type="SUPFAM" id="SSF53335">
    <property type="entry name" value="S-adenosyl-L-methionine-dependent methyltransferases"/>
    <property type="match status" value="1"/>
</dbReference>
<dbReference type="PANTHER" id="PTHR43861">
    <property type="entry name" value="TRANS-ACONITATE 2-METHYLTRANSFERASE-RELATED"/>
    <property type="match status" value="1"/>
</dbReference>